<feature type="region of interest" description="Disordered" evidence="1">
    <location>
        <begin position="48"/>
        <end position="71"/>
    </location>
</feature>
<dbReference type="Proteomes" id="UP000015104">
    <property type="component" value="Unassembled WGS sequence"/>
</dbReference>
<evidence type="ECO:0000313" key="4">
    <source>
        <dbReference type="Proteomes" id="UP000015104"/>
    </source>
</evidence>
<name>T1KKL7_TETUR</name>
<keyword evidence="2" id="KW-0472">Membrane</keyword>
<keyword evidence="2" id="KW-0812">Transmembrane</keyword>
<keyword evidence="2" id="KW-1133">Transmembrane helix</keyword>
<dbReference type="HOGENOM" id="CLU_190938_1_0_1"/>
<keyword evidence="4" id="KW-1185">Reference proteome</keyword>
<sequence>MVDLSGGPEGPIEHRFSNWIFVGPAIITIALVGFFAYKLIQSLQEKEKRKEEKKKLKQQKKDPAVAAKKKK</sequence>
<reference evidence="4" key="1">
    <citation type="submission" date="2011-08" db="EMBL/GenBank/DDBJ databases">
        <authorList>
            <person name="Rombauts S."/>
        </authorList>
    </citation>
    <scope>NUCLEOTIDE SEQUENCE</scope>
    <source>
        <strain evidence="4">London</strain>
    </source>
</reference>
<reference evidence="3" key="2">
    <citation type="submission" date="2015-06" db="UniProtKB">
        <authorList>
            <consortium name="EnsemblMetazoa"/>
        </authorList>
    </citation>
    <scope>IDENTIFICATION</scope>
</reference>
<dbReference type="EnsemblMetazoa" id="tetur13g04180.1">
    <property type="protein sequence ID" value="tetur13g04180.1"/>
    <property type="gene ID" value="tetur13g04180"/>
</dbReference>
<dbReference type="eggNOG" id="ENOG502S792">
    <property type="taxonomic scope" value="Eukaryota"/>
</dbReference>
<organism evidence="3 4">
    <name type="scientific">Tetranychus urticae</name>
    <name type="common">Two-spotted spider mite</name>
    <dbReference type="NCBI Taxonomy" id="32264"/>
    <lineage>
        <taxon>Eukaryota</taxon>
        <taxon>Metazoa</taxon>
        <taxon>Ecdysozoa</taxon>
        <taxon>Arthropoda</taxon>
        <taxon>Chelicerata</taxon>
        <taxon>Arachnida</taxon>
        <taxon>Acari</taxon>
        <taxon>Acariformes</taxon>
        <taxon>Trombidiformes</taxon>
        <taxon>Prostigmata</taxon>
        <taxon>Eleutherengona</taxon>
        <taxon>Raphignathae</taxon>
        <taxon>Tetranychoidea</taxon>
        <taxon>Tetranychidae</taxon>
        <taxon>Tetranychus</taxon>
    </lineage>
</organism>
<dbReference type="AlphaFoldDB" id="T1KKL7"/>
<accession>T1KKL7</accession>
<evidence type="ECO:0000256" key="1">
    <source>
        <dbReference type="SAM" id="MobiDB-lite"/>
    </source>
</evidence>
<dbReference type="EMBL" id="CAEY01000176">
    <property type="status" value="NOT_ANNOTATED_CDS"/>
    <property type="molecule type" value="Genomic_DNA"/>
</dbReference>
<evidence type="ECO:0000256" key="2">
    <source>
        <dbReference type="SAM" id="Phobius"/>
    </source>
</evidence>
<feature type="compositionally biased region" description="Basic and acidic residues" evidence="1">
    <location>
        <begin position="48"/>
        <end position="63"/>
    </location>
</feature>
<evidence type="ECO:0000313" key="3">
    <source>
        <dbReference type="EnsemblMetazoa" id="tetur13g04180.1"/>
    </source>
</evidence>
<feature type="transmembrane region" description="Helical" evidence="2">
    <location>
        <begin position="20"/>
        <end position="40"/>
    </location>
</feature>
<evidence type="ECO:0008006" key="5">
    <source>
        <dbReference type="Google" id="ProtNLM"/>
    </source>
</evidence>
<proteinExistence type="predicted"/>
<protein>
    <recommendedName>
        <fullName evidence="5">Small integral membrane protein 15</fullName>
    </recommendedName>
</protein>